<dbReference type="Pfam" id="PF04326">
    <property type="entry name" value="SLFN_AlbA_2"/>
    <property type="match status" value="1"/>
</dbReference>
<reference evidence="2" key="1">
    <citation type="submission" date="2022-10" db="EMBL/GenBank/DDBJ databases">
        <title>Complete genome of Methanoculleus submarinus DSM 15122.</title>
        <authorList>
            <person name="Chen S.-C."/>
            <person name="Lai S.-J."/>
            <person name="You Y.-T."/>
        </authorList>
    </citation>
    <scope>NUCLEOTIDE SEQUENCE</scope>
    <source>
        <strain evidence="2">DSM 15122</strain>
    </source>
</reference>
<name>A0AAX3E6P9_9EURY</name>
<evidence type="ECO:0000259" key="1">
    <source>
        <dbReference type="Pfam" id="PF04326"/>
    </source>
</evidence>
<feature type="domain" description="Schlafen AlbA-2" evidence="1">
    <location>
        <begin position="25"/>
        <end position="145"/>
    </location>
</feature>
<gene>
    <name evidence="2" type="ORF">OH143_08775</name>
</gene>
<dbReference type="GeneID" id="4846001"/>
<dbReference type="PANTHER" id="PTHR30595">
    <property type="entry name" value="GLPR-RELATED TRANSCRIPTIONAL REPRESSOR"/>
    <property type="match status" value="1"/>
</dbReference>
<dbReference type="EMBL" id="CP109831">
    <property type="protein sequence ID" value="UYU17797.1"/>
    <property type="molecule type" value="Genomic_DNA"/>
</dbReference>
<evidence type="ECO:0000313" key="3">
    <source>
        <dbReference type="Proteomes" id="UP001156196"/>
    </source>
</evidence>
<dbReference type="InterPro" id="IPR038475">
    <property type="entry name" value="RecG_C_sf"/>
</dbReference>
<accession>A0AAX3E6P9</accession>
<protein>
    <submittedName>
        <fullName evidence="2">DNA binding domain-containing protein</fullName>
    </submittedName>
</protein>
<dbReference type="KEGG" id="msum:OH143_08775"/>
<dbReference type="PANTHER" id="PTHR30595:SF6">
    <property type="entry name" value="SCHLAFEN ALBA-2 DOMAIN-CONTAINING PROTEIN"/>
    <property type="match status" value="1"/>
</dbReference>
<dbReference type="Proteomes" id="UP001156196">
    <property type="component" value="Chromosome"/>
</dbReference>
<keyword evidence="3" id="KW-1185">Reference proteome</keyword>
<dbReference type="Pfam" id="PF13749">
    <property type="entry name" value="HATPase_c_4"/>
    <property type="match status" value="1"/>
</dbReference>
<evidence type="ECO:0000313" key="2">
    <source>
        <dbReference type="EMBL" id="UYU17797.1"/>
    </source>
</evidence>
<dbReference type="Gene3D" id="3.30.950.30">
    <property type="entry name" value="Schlafen, AAA domain"/>
    <property type="match status" value="1"/>
</dbReference>
<proteinExistence type="predicted"/>
<sequence length="567" mass="64737">MIDEIGAMSGDMDVQLREIMRLPAETEWIEFKEAKNNYDFDKIGKYFSALSNEANLNEKPAGWLIFGVTDKLPREIIGSNYRLTPPGLDRLKEEIARHTNHEMTFAGIHELMIDGKRVIMFETPPAARGIPTTWKSVAYGRIHESLGPLGLHEIEVIRRQAPLDDWSAKVCVGATLADLDPEAIAFAREKYKEKHQVFASEVDEWDDVSFLARAHVCRQGRITNAAIVLLGKSEAAHLLSPAIAHITWVLRDKDEVEIDYAHFGLPLILAVDKIFSKIRNLTVRHISGETLFPLEVTQYDPWVVREALHNCIAHQDYQQSARITVTERPDSLVFTNRGDFIPGTVQSVIERDVPPDQYRNPFLAGAMVELKMIDTIGSGIKRMFRIQRDRNFPMPDYDLGEAGVVKVTIPGRVIDERYTRMLIKRKDLTLMDVITLDKIQKGYSITPEERTILRTKKLIEGRHPNLYVSESVAAETDTRADYIRKRSFDRAHFKSLVVAYLKAYHEANRAEIEDLLLDKVSDALNEEQKHHFIRDLLQEMRKDGTIMPIGRTKAAKWVLVPDQVHDA</sequence>
<organism evidence="2 3">
    <name type="scientific">Methanoculleus submarinus</name>
    <dbReference type="NCBI Taxonomy" id="204050"/>
    <lineage>
        <taxon>Archaea</taxon>
        <taxon>Methanobacteriati</taxon>
        <taxon>Methanobacteriota</taxon>
        <taxon>Stenosarchaea group</taxon>
        <taxon>Methanomicrobia</taxon>
        <taxon>Methanomicrobiales</taxon>
        <taxon>Methanomicrobiaceae</taxon>
        <taxon>Methanoculleus</taxon>
    </lineage>
</organism>
<dbReference type="InterPro" id="IPR038461">
    <property type="entry name" value="Schlafen_AlbA_2_dom_sf"/>
</dbReference>
<dbReference type="AlphaFoldDB" id="A0AAX3E6P9"/>
<dbReference type="Gene3D" id="3.30.565.60">
    <property type="match status" value="1"/>
</dbReference>
<dbReference type="InterPro" id="IPR007421">
    <property type="entry name" value="Schlafen_AlbA_2_dom"/>
</dbReference>
<dbReference type="RefSeq" id="WP_222702452.1">
    <property type="nucleotide sequence ID" value="NZ_CP109831.1"/>
</dbReference>